<evidence type="ECO:0000256" key="1">
    <source>
        <dbReference type="SAM" id="MobiDB-lite"/>
    </source>
</evidence>
<proteinExistence type="predicted"/>
<dbReference type="AlphaFoldDB" id="A0A158I7C7"/>
<protein>
    <submittedName>
        <fullName evidence="2">Uncharacterized protein</fullName>
    </submittedName>
</protein>
<dbReference type="EMBL" id="FCNY02000010">
    <property type="protein sequence ID" value="SAL52273.1"/>
    <property type="molecule type" value="Genomic_DNA"/>
</dbReference>
<feature type="region of interest" description="Disordered" evidence="1">
    <location>
        <begin position="1"/>
        <end position="42"/>
    </location>
</feature>
<dbReference type="RefSeq" id="WP_143281677.1">
    <property type="nucleotide sequence ID" value="NZ_FCNY02000010.1"/>
</dbReference>
<evidence type="ECO:0000313" key="3">
    <source>
        <dbReference type="Proteomes" id="UP000054740"/>
    </source>
</evidence>
<reference evidence="3" key="1">
    <citation type="submission" date="2016-01" db="EMBL/GenBank/DDBJ databases">
        <authorList>
            <person name="Peeters C."/>
        </authorList>
    </citation>
    <scope>NUCLEOTIDE SEQUENCE [LARGE SCALE GENOMIC DNA]</scope>
</reference>
<gene>
    <name evidence="2" type="ORF">AWB70_04323</name>
</gene>
<sequence length="283" mass="31034">MKPDTLLPDPAVFSSPGERLAHSPEEVSRQGSSLPPTGTQATAPKLDDLLNDLYRWLVRALGQKAARRLMLGALLLVAATSLGFNNRDFVITLPGVSTVVTTIREPRLPVLNANDRAVLVADLDGDPNKEVRDSYISWLRQHGIRSVPLGRAIHVPITMTDEEKKANTLAAIRFLKQTNAKLIIWGRMHHVGNRLVPELYFVMVGSTESAAAYDLKDWDSDGMQVISPRLRQQIARALKLILDAELAQLARQEQAIQQFSGRLAEMAPGPAVTSSLPIGTATR</sequence>
<name>A0A158I7C7_CABCO</name>
<accession>A0A158I7C7</accession>
<dbReference type="Proteomes" id="UP000054740">
    <property type="component" value="Unassembled WGS sequence"/>
</dbReference>
<feature type="compositionally biased region" description="Basic and acidic residues" evidence="1">
    <location>
        <begin position="19"/>
        <end position="28"/>
    </location>
</feature>
<feature type="compositionally biased region" description="Polar residues" evidence="1">
    <location>
        <begin position="29"/>
        <end position="42"/>
    </location>
</feature>
<evidence type="ECO:0000313" key="2">
    <source>
        <dbReference type="EMBL" id="SAL52273.1"/>
    </source>
</evidence>
<organism evidence="2 3">
    <name type="scientific">Caballeronia cordobensis</name>
    <name type="common">Burkholderia cordobensis</name>
    <dbReference type="NCBI Taxonomy" id="1353886"/>
    <lineage>
        <taxon>Bacteria</taxon>
        <taxon>Pseudomonadati</taxon>
        <taxon>Pseudomonadota</taxon>
        <taxon>Betaproteobacteria</taxon>
        <taxon>Burkholderiales</taxon>
        <taxon>Burkholderiaceae</taxon>
        <taxon>Caballeronia</taxon>
    </lineage>
</organism>
<keyword evidence="3" id="KW-1185">Reference proteome</keyword>